<dbReference type="EMBL" id="PJND01000014">
    <property type="protein sequence ID" value="PKW19958.1"/>
    <property type="molecule type" value="Genomic_DNA"/>
</dbReference>
<feature type="domain" description="FAS1" evidence="2">
    <location>
        <begin position="41"/>
        <end position="184"/>
    </location>
</feature>
<name>A0A497UE11_9FLAO</name>
<evidence type="ECO:0000313" key="6">
    <source>
        <dbReference type="Proteomes" id="UP000275027"/>
    </source>
</evidence>
<feature type="chain" id="PRO_5019823333" evidence="1">
    <location>
        <begin position="23"/>
        <end position="187"/>
    </location>
</feature>
<keyword evidence="5" id="KW-1185">Reference proteome</keyword>
<protein>
    <submittedName>
        <fullName evidence="3 4">Surface protein with fasciclin (FAS1) repeats</fullName>
    </submittedName>
</protein>
<proteinExistence type="predicted"/>
<reference evidence="3 5" key="1">
    <citation type="submission" date="2017-12" db="EMBL/GenBank/DDBJ databases">
        <title>Genomic Encyclopedia of Type Strains, Phase III (KMG-III): the genomes of soil and plant-associated and newly described type strains.</title>
        <authorList>
            <person name="Whitman W."/>
        </authorList>
    </citation>
    <scope>NUCLEOTIDE SEQUENCE [LARGE SCALE GENOMIC DNA]</scope>
    <source>
        <strain evidence="3 5">IP-10</strain>
    </source>
</reference>
<evidence type="ECO:0000313" key="3">
    <source>
        <dbReference type="EMBL" id="PKW19958.1"/>
    </source>
</evidence>
<dbReference type="Proteomes" id="UP000233767">
    <property type="component" value="Unassembled WGS sequence"/>
</dbReference>
<organism evidence="4 6">
    <name type="scientific">Flavobacterium lindanitolerans</name>
    <dbReference type="NCBI Taxonomy" id="428988"/>
    <lineage>
        <taxon>Bacteria</taxon>
        <taxon>Pseudomonadati</taxon>
        <taxon>Bacteroidota</taxon>
        <taxon>Flavobacteriia</taxon>
        <taxon>Flavobacteriales</taxon>
        <taxon>Flavobacteriaceae</taxon>
        <taxon>Flavobacterium</taxon>
    </lineage>
</organism>
<keyword evidence="1" id="KW-0732">Signal</keyword>
<feature type="signal peptide" evidence="1">
    <location>
        <begin position="1"/>
        <end position="22"/>
    </location>
</feature>
<sequence>MKTNKNLAIILFALLLSVASFAQKNQKRANMNVVNPKFDATKNIIDNLTASQNYSSLAKVFKAAEFEQMLREEGPYTILAPSNDVISRSSENLEFMTDPKNIHRTKDIAAYYMIPGKWYASDFGKLIRMSKGRGEIKTADGDILIITLENSIIYLTDAKGNKAKLVFTDAIQSNGIIHGIDKTFSPN</sequence>
<dbReference type="RefSeq" id="WP_101473077.1">
    <property type="nucleotide sequence ID" value="NZ_PJND01000014.1"/>
</dbReference>
<accession>A0A497UE11</accession>
<evidence type="ECO:0000313" key="5">
    <source>
        <dbReference type="Proteomes" id="UP000233767"/>
    </source>
</evidence>
<evidence type="ECO:0000256" key="1">
    <source>
        <dbReference type="SAM" id="SignalP"/>
    </source>
</evidence>
<dbReference type="SUPFAM" id="SSF82153">
    <property type="entry name" value="FAS1 domain"/>
    <property type="match status" value="1"/>
</dbReference>
<evidence type="ECO:0000313" key="4">
    <source>
        <dbReference type="EMBL" id="RLJ22903.1"/>
    </source>
</evidence>
<dbReference type="SMART" id="SM00554">
    <property type="entry name" value="FAS1"/>
    <property type="match status" value="1"/>
</dbReference>
<dbReference type="Gene3D" id="2.30.180.10">
    <property type="entry name" value="FAS1 domain"/>
    <property type="match status" value="1"/>
</dbReference>
<reference evidence="4 6" key="2">
    <citation type="submission" date="2018-10" db="EMBL/GenBank/DDBJ databases">
        <title>Genomic Encyclopedia of Archaeal and Bacterial Type Strains, Phase II (KMG-II): from individual species to whole genera.</title>
        <authorList>
            <person name="Goeker M."/>
        </authorList>
    </citation>
    <scope>NUCLEOTIDE SEQUENCE [LARGE SCALE GENOMIC DNA]</scope>
    <source>
        <strain evidence="4 6">DSM 21886</strain>
    </source>
</reference>
<dbReference type="AlphaFoldDB" id="A0A497UE11"/>
<dbReference type="PROSITE" id="PS50213">
    <property type="entry name" value="FAS1"/>
    <property type="match status" value="1"/>
</dbReference>
<dbReference type="InterPro" id="IPR000782">
    <property type="entry name" value="FAS1_domain"/>
</dbReference>
<dbReference type="EMBL" id="RCCB01000018">
    <property type="protein sequence ID" value="RLJ22903.1"/>
    <property type="molecule type" value="Genomic_DNA"/>
</dbReference>
<dbReference type="Pfam" id="PF02469">
    <property type="entry name" value="Fasciclin"/>
    <property type="match status" value="1"/>
</dbReference>
<dbReference type="Proteomes" id="UP000275027">
    <property type="component" value="Unassembled WGS sequence"/>
</dbReference>
<gene>
    <name evidence="3" type="ORF">B0G92_3376</name>
    <name evidence="4" type="ORF">CLV50_3385</name>
</gene>
<comment type="caution">
    <text evidence="4">The sequence shown here is derived from an EMBL/GenBank/DDBJ whole genome shotgun (WGS) entry which is preliminary data.</text>
</comment>
<dbReference type="InterPro" id="IPR036378">
    <property type="entry name" value="FAS1_dom_sf"/>
</dbReference>
<evidence type="ECO:0000259" key="2">
    <source>
        <dbReference type="PROSITE" id="PS50213"/>
    </source>
</evidence>